<evidence type="ECO:0000256" key="3">
    <source>
        <dbReference type="ARBA" id="ARBA00022475"/>
    </source>
</evidence>
<evidence type="ECO:0000256" key="7">
    <source>
        <dbReference type="RuleBase" id="RU003879"/>
    </source>
</evidence>
<keyword evidence="7" id="KW-0653">Protein transport</keyword>
<evidence type="ECO:0000313" key="9">
    <source>
        <dbReference type="EMBL" id="NDY94650.1"/>
    </source>
</evidence>
<dbReference type="PANTHER" id="PTHR30558:SF3">
    <property type="entry name" value="BIOPOLYMER TRANSPORT PROTEIN EXBD-RELATED"/>
    <property type="match status" value="1"/>
</dbReference>
<proteinExistence type="inferred from homology"/>
<keyword evidence="10" id="KW-1185">Reference proteome</keyword>
<accession>A0A845UXR1</accession>
<keyword evidence="5 8" id="KW-1133">Transmembrane helix</keyword>
<keyword evidence="3" id="KW-1003">Cell membrane</keyword>
<keyword evidence="4 7" id="KW-0812">Transmembrane</keyword>
<dbReference type="Pfam" id="PF02472">
    <property type="entry name" value="ExbD"/>
    <property type="match status" value="1"/>
</dbReference>
<evidence type="ECO:0000256" key="1">
    <source>
        <dbReference type="ARBA" id="ARBA00004162"/>
    </source>
</evidence>
<comment type="similarity">
    <text evidence="2 7">Belongs to the ExbD/TolR family.</text>
</comment>
<dbReference type="Proteomes" id="UP000484885">
    <property type="component" value="Unassembled WGS sequence"/>
</dbReference>
<evidence type="ECO:0000256" key="2">
    <source>
        <dbReference type="ARBA" id="ARBA00005811"/>
    </source>
</evidence>
<dbReference type="GO" id="GO:0022857">
    <property type="term" value="F:transmembrane transporter activity"/>
    <property type="evidence" value="ECO:0007669"/>
    <property type="project" value="InterPro"/>
</dbReference>
<dbReference type="PANTHER" id="PTHR30558">
    <property type="entry name" value="EXBD MEMBRANE COMPONENT OF PMF-DRIVEN MACROMOLECULE IMPORT SYSTEM"/>
    <property type="match status" value="1"/>
</dbReference>
<keyword evidence="6 8" id="KW-0472">Membrane</keyword>
<evidence type="ECO:0000256" key="6">
    <source>
        <dbReference type="ARBA" id="ARBA00023136"/>
    </source>
</evidence>
<gene>
    <name evidence="9" type="ORF">G3I74_02765</name>
</gene>
<protein>
    <submittedName>
        <fullName evidence="9">Biopolymer transporter ExbD</fullName>
    </submittedName>
</protein>
<dbReference type="RefSeq" id="WP_164210045.1">
    <property type="nucleotide sequence ID" value="NZ_JAAGSC010000031.1"/>
</dbReference>
<dbReference type="GO" id="GO:0005886">
    <property type="term" value="C:plasma membrane"/>
    <property type="evidence" value="ECO:0007669"/>
    <property type="project" value="UniProtKB-SubCell"/>
</dbReference>
<feature type="transmembrane region" description="Helical" evidence="8">
    <location>
        <begin position="15"/>
        <end position="35"/>
    </location>
</feature>
<comment type="caution">
    <text evidence="9">The sequence shown here is derived from an EMBL/GenBank/DDBJ whole genome shotgun (WGS) entry which is preliminary data.</text>
</comment>
<name>A0A845UXR1_9GAMM</name>
<evidence type="ECO:0000256" key="8">
    <source>
        <dbReference type="SAM" id="Phobius"/>
    </source>
</evidence>
<dbReference type="AlphaFoldDB" id="A0A845UXR1"/>
<evidence type="ECO:0000256" key="4">
    <source>
        <dbReference type="ARBA" id="ARBA00022692"/>
    </source>
</evidence>
<evidence type="ECO:0000256" key="5">
    <source>
        <dbReference type="ARBA" id="ARBA00022989"/>
    </source>
</evidence>
<dbReference type="Gene3D" id="3.30.420.270">
    <property type="match status" value="1"/>
</dbReference>
<evidence type="ECO:0000313" key="10">
    <source>
        <dbReference type="Proteomes" id="UP000484885"/>
    </source>
</evidence>
<dbReference type="EMBL" id="JAAGSC010000031">
    <property type="protein sequence ID" value="NDY94650.1"/>
    <property type="molecule type" value="Genomic_DNA"/>
</dbReference>
<sequence length="143" mass="15557">MRLQNEDREEPEINLTSLIDVVFLLLIFFMVSTTFDQQALLRLELPEASTSEAESVPEVIEVTVSEDGRIFVDDQLLTDNTRAALQAVLNERREAAPEAPLVVRADGRASHGLVVLVLDAAAAEGIGRVGIATMEADPAGDER</sequence>
<organism evidence="9 10">
    <name type="scientific">Wenzhouxiangella limi</name>
    <dbReference type="NCBI Taxonomy" id="2707351"/>
    <lineage>
        <taxon>Bacteria</taxon>
        <taxon>Pseudomonadati</taxon>
        <taxon>Pseudomonadota</taxon>
        <taxon>Gammaproteobacteria</taxon>
        <taxon>Chromatiales</taxon>
        <taxon>Wenzhouxiangellaceae</taxon>
        <taxon>Wenzhouxiangella</taxon>
    </lineage>
</organism>
<comment type="subcellular location">
    <subcellularLocation>
        <location evidence="1">Cell membrane</location>
        <topology evidence="1">Single-pass membrane protein</topology>
    </subcellularLocation>
    <subcellularLocation>
        <location evidence="7">Cell membrane</location>
        <topology evidence="7">Single-pass type II membrane protein</topology>
    </subcellularLocation>
</comment>
<reference evidence="9 10" key="1">
    <citation type="submission" date="2020-02" db="EMBL/GenBank/DDBJ databases">
        <authorList>
            <person name="Zhang X.-Y."/>
        </authorList>
    </citation>
    <scope>NUCLEOTIDE SEQUENCE [LARGE SCALE GENOMIC DNA]</scope>
    <source>
        <strain evidence="9 10">C33</strain>
    </source>
</reference>
<keyword evidence="7" id="KW-0813">Transport</keyword>
<dbReference type="GO" id="GO:0015031">
    <property type="term" value="P:protein transport"/>
    <property type="evidence" value="ECO:0007669"/>
    <property type="project" value="UniProtKB-KW"/>
</dbReference>
<dbReference type="InterPro" id="IPR003400">
    <property type="entry name" value="ExbD"/>
</dbReference>